<dbReference type="AlphaFoldDB" id="A0A381PBN0"/>
<evidence type="ECO:0008006" key="2">
    <source>
        <dbReference type="Google" id="ProtNLM"/>
    </source>
</evidence>
<protein>
    <recommendedName>
        <fullName evidence="2">YdhG-like domain-containing protein</fullName>
    </recommendedName>
</protein>
<gene>
    <name evidence="1" type="ORF">METZ01_LOCUS17246</name>
</gene>
<accession>A0A381PBN0</accession>
<name>A0A381PBN0_9ZZZZ</name>
<dbReference type="EMBL" id="UINC01000933">
    <property type="protein sequence ID" value="SUZ64392.1"/>
    <property type="molecule type" value="Genomic_DNA"/>
</dbReference>
<sequence>MTQPEQQSANDFVDALSEGQRTAINAVRNVILDNLPDGYEETVQYGMPTHVIPLATYPVAYNKMPLAFARLASQKNYMTV</sequence>
<proteinExistence type="predicted"/>
<organism evidence="1">
    <name type="scientific">marine metagenome</name>
    <dbReference type="NCBI Taxonomy" id="408172"/>
    <lineage>
        <taxon>unclassified sequences</taxon>
        <taxon>metagenomes</taxon>
        <taxon>ecological metagenomes</taxon>
    </lineage>
</organism>
<dbReference type="SUPFAM" id="SSF159888">
    <property type="entry name" value="YdhG-like"/>
    <property type="match status" value="1"/>
</dbReference>
<reference evidence="1" key="1">
    <citation type="submission" date="2018-05" db="EMBL/GenBank/DDBJ databases">
        <authorList>
            <person name="Lanie J.A."/>
            <person name="Ng W.-L."/>
            <person name="Kazmierczak K.M."/>
            <person name="Andrzejewski T.M."/>
            <person name="Davidsen T.M."/>
            <person name="Wayne K.J."/>
            <person name="Tettelin H."/>
            <person name="Glass J.I."/>
            <person name="Rusch D."/>
            <person name="Podicherti R."/>
            <person name="Tsui H.-C.T."/>
            <person name="Winkler M.E."/>
        </authorList>
    </citation>
    <scope>NUCLEOTIDE SEQUENCE</scope>
</reference>
<evidence type="ECO:0000313" key="1">
    <source>
        <dbReference type="EMBL" id="SUZ64392.1"/>
    </source>
</evidence>